<evidence type="ECO:0008006" key="5">
    <source>
        <dbReference type="Google" id="ProtNLM"/>
    </source>
</evidence>
<sequence>MNSLLCYFTFVFLQGLIVVVVAISFIPQSRYFHNSVLIRDKLFFLGGSNNNSPCFSDFFYLDLTIPFHKDIPSWYNLDFRKIPYCVSGAFASFGGLDESTIFLIGGNRSTKFIYYISSFNTKSFIWSHVPIDQSTLIWQRNMKGVTNDKGEIYVYGGWSLSTNSSSNKLNILDTVNLEWTKGPDSQVRHFGHTATLLSNGIIVIIGGQVNDKCGLSKIWLYNTNKNEWSSMNTQGILLSNRIHHSAILAKNDKIIVYGGIINDANATDPDLVVLDTNLLPFSWLAPKVNTINSPPSSLYGHSANIIGDYMIVTFGLFEKFKVYNNFIYLFDVRNYTWVSYFHPKRDIVTKTQVITTTKIITTTVSECSINTEIPPHQFILKLN</sequence>
<dbReference type="Gene3D" id="2.120.10.80">
    <property type="entry name" value="Kelch-type beta propeller"/>
    <property type="match status" value="2"/>
</dbReference>
<dbReference type="STRING" id="1348612.A0A397H8D5"/>
<gene>
    <name evidence="3" type="ORF">Glove_364g46</name>
</gene>
<dbReference type="InterPro" id="IPR006652">
    <property type="entry name" value="Kelch_1"/>
</dbReference>
<dbReference type="AlphaFoldDB" id="A0A397H8D5"/>
<accession>A0A397H8D5</accession>
<proteinExistence type="predicted"/>
<dbReference type="PANTHER" id="PTHR46093:SF19">
    <property type="entry name" value="RAB9 EFFECTOR PROTEIN WITH KELCH MOTIFS-LIKE"/>
    <property type="match status" value="1"/>
</dbReference>
<keyword evidence="1" id="KW-0880">Kelch repeat</keyword>
<name>A0A397H8D5_9GLOM</name>
<organism evidence="3 4">
    <name type="scientific">Diversispora epigaea</name>
    <dbReference type="NCBI Taxonomy" id="1348612"/>
    <lineage>
        <taxon>Eukaryota</taxon>
        <taxon>Fungi</taxon>
        <taxon>Fungi incertae sedis</taxon>
        <taxon>Mucoromycota</taxon>
        <taxon>Glomeromycotina</taxon>
        <taxon>Glomeromycetes</taxon>
        <taxon>Diversisporales</taxon>
        <taxon>Diversisporaceae</taxon>
        <taxon>Diversispora</taxon>
    </lineage>
</organism>
<comment type="caution">
    <text evidence="3">The sequence shown here is derived from an EMBL/GenBank/DDBJ whole genome shotgun (WGS) entry which is preliminary data.</text>
</comment>
<dbReference type="EMBL" id="PQFF01000330">
    <property type="protein sequence ID" value="RHZ59341.1"/>
    <property type="molecule type" value="Genomic_DNA"/>
</dbReference>
<dbReference type="OrthoDB" id="432528at2759"/>
<evidence type="ECO:0000313" key="4">
    <source>
        <dbReference type="Proteomes" id="UP000266861"/>
    </source>
</evidence>
<dbReference type="Proteomes" id="UP000266861">
    <property type="component" value="Unassembled WGS sequence"/>
</dbReference>
<evidence type="ECO:0000256" key="2">
    <source>
        <dbReference type="ARBA" id="ARBA00022737"/>
    </source>
</evidence>
<evidence type="ECO:0000256" key="1">
    <source>
        <dbReference type="ARBA" id="ARBA00022441"/>
    </source>
</evidence>
<evidence type="ECO:0000313" key="3">
    <source>
        <dbReference type="EMBL" id="RHZ59341.1"/>
    </source>
</evidence>
<keyword evidence="2" id="KW-0677">Repeat</keyword>
<dbReference type="SMART" id="SM00612">
    <property type="entry name" value="Kelch"/>
    <property type="match status" value="2"/>
</dbReference>
<reference evidence="3 4" key="1">
    <citation type="submission" date="2018-08" db="EMBL/GenBank/DDBJ databases">
        <title>Genome and evolution of the arbuscular mycorrhizal fungus Diversispora epigaea (formerly Glomus versiforme) and its bacterial endosymbionts.</title>
        <authorList>
            <person name="Sun X."/>
            <person name="Fei Z."/>
            <person name="Harrison M."/>
        </authorList>
    </citation>
    <scope>NUCLEOTIDE SEQUENCE [LARGE SCALE GENOMIC DNA]</scope>
    <source>
        <strain evidence="3 4">IT104</strain>
    </source>
</reference>
<dbReference type="Pfam" id="PF24681">
    <property type="entry name" value="Kelch_KLHDC2_KLHL20_DRC7"/>
    <property type="match status" value="2"/>
</dbReference>
<dbReference type="PANTHER" id="PTHR46093">
    <property type="entry name" value="ACYL-COA-BINDING DOMAIN-CONTAINING PROTEIN 5"/>
    <property type="match status" value="1"/>
</dbReference>
<dbReference type="InterPro" id="IPR015915">
    <property type="entry name" value="Kelch-typ_b-propeller"/>
</dbReference>
<dbReference type="SUPFAM" id="SSF117281">
    <property type="entry name" value="Kelch motif"/>
    <property type="match status" value="2"/>
</dbReference>
<protein>
    <recommendedName>
        <fullName evidence="5">Galactose oxidase</fullName>
    </recommendedName>
</protein>
<keyword evidence="4" id="KW-1185">Reference proteome</keyword>